<accession>B2FS66</accession>
<dbReference type="KEGG" id="sml:Smlt2486"/>
<dbReference type="Proteomes" id="UP000008840">
    <property type="component" value="Chromosome"/>
</dbReference>
<organism evidence="1 2">
    <name type="scientific">Stenotrophomonas maltophilia (strain K279a)</name>
    <dbReference type="NCBI Taxonomy" id="522373"/>
    <lineage>
        <taxon>Bacteria</taxon>
        <taxon>Pseudomonadati</taxon>
        <taxon>Pseudomonadota</taxon>
        <taxon>Gammaproteobacteria</taxon>
        <taxon>Lysobacterales</taxon>
        <taxon>Lysobacteraceae</taxon>
        <taxon>Stenotrophomonas</taxon>
        <taxon>Stenotrophomonas maltophilia group</taxon>
    </lineage>
</organism>
<dbReference type="eggNOG" id="COG4128">
    <property type="taxonomic scope" value="Bacteria"/>
</dbReference>
<dbReference type="EnsemblBacteria" id="CAQ45969">
    <property type="protein sequence ID" value="CAQ45969"/>
    <property type="gene ID" value="Smlt2486"/>
</dbReference>
<proteinExistence type="predicted"/>
<evidence type="ECO:0000313" key="1">
    <source>
        <dbReference type="EMBL" id="CAQ45969.1"/>
    </source>
</evidence>
<name>B2FS66_STRMK</name>
<keyword evidence="2" id="KW-1185">Reference proteome</keyword>
<evidence type="ECO:0000313" key="2">
    <source>
        <dbReference type="Proteomes" id="UP000008840"/>
    </source>
</evidence>
<dbReference type="AlphaFoldDB" id="B2FS66"/>
<reference evidence="1 2" key="1">
    <citation type="journal article" date="2008" name="Genome Biol.">
        <title>The complete genome, comparative and functional analysis of Stenotrophomonas maltophilia reveals an organism heavily shielded by drug resistance determinants.</title>
        <authorList>
            <person name="Crossman L.C."/>
            <person name="Gould V.C."/>
            <person name="Dow J.M."/>
            <person name="Vernikos G.S."/>
            <person name="Okazaki A."/>
            <person name="Sebaihia M."/>
            <person name="Saunders D."/>
            <person name="Arrowsmith C."/>
            <person name="Carver T."/>
            <person name="Peters N."/>
            <person name="Adlem E."/>
            <person name="Kerhornou A."/>
            <person name="Lord A."/>
            <person name="Murphy L."/>
            <person name="Seeger K."/>
            <person name="Squares R."/>
            <person name="Rutter S."/>
            <person name="Quail M.A."/>
            <person name="Rajandream M.A."/>
            <person name="Harris D."/>
            <person name="Churcher C."/>
            <person name="Bentley S.D."/>
            <person name="Parkhill J."/>
            <person name="Thomson N.R."/>
            <person name="Avison M.B."/>
        </authorList>
    </citation>
    <scope>NUCLEOTIDE SEQUENCE [LARGE SCALE GENOMIC DNA]</scope>
    <source>
        <strain evidence="1 2">K279a</strain>
    </source>
</reference>
<protein>
    <submittedName>
        <fullName evidence="1">Phage-related protein, similar to zonula occudens toxin</fullName>
    </submittedName>
</protein>
<gene>
    <name evidence="1" type="ordered locus">Smlt2486</name>
</gene>
<sequence>MKNRYRVTFFHTTSPGKYERVGGKTEKYDPAIDSRWGAADAGAGASVASAARRRPSKRSLQALFVRPSVSTPMVARLTTVRKPVTSHGKYQRRRSIGGRYSGRSRSIRPPKASCSDCIRTAPWYGSGVRWLLCSGLVCRSVRAMADTRAPRVPYAFLVLRHLTLLQRLRAGQASMDLESHCVEGFAEPVAKPQSETWAKADVALIMLDTACKMFISGMHTLPILNLAAIAEETFGSILENQGRRDDRAISELARKVLPQAPGVSREELFDFIYRQKNAIKHYNRQGETHVVLDSRALFYTLSMALRNCRQAGFKLSPAMNKVVTFIRARFPPGEGAE</sequence>
<dbReference type="HOGENOM" id="CLU_823658_0_0_6"/>
<dbReference type="EMBL" id="AM743169">
    <property type="protein sequence ID" value="CAQ45969.1"/>
    <property type="molecule type" value="Genomic_DNA"/>
</dbReference>